<dbReference type="InterPro" id="IPR025275">
    <property type="entry name" value="DUF4015"/>
</dbReference>
<dbReference type="Gene3D" id="3.20.20.80">
    <property type="entry name" value="Glycosidases"/>
    <property type="match status" value="1"/>
</dbReference>
<dbReference type="EMBL" id="CP031092">
    <property type="protein sequence ID" value="AXF55563.1"/>
    <property type="molecule type" value="Genomic_DNA"/>
</dbReference>
<keyword evidence="3" id="KW-1185">Reference proteome</keyword>
<protein>
    <submittedName>
        <fullName evidence="2">GTP-binding protein</fullName>
    </submittedName>
</protein>
<dbReference type="Pfam" id="PF13200">
    <property type="entry name" value="DUF4015"/>
    <property type="match status" value="1"/>
</dbReference>
<gene>
    <name evidence="2" type="ORF">DT065_05700</name>
</gene>
<evidence type="ECO:0000313" key="2">
    <source>
        <dbReference type="EMBL" id="AXF55563.1"/>
    </source>
</evidence>
<dbReference type="OrthoDB" id="9774125at2"/>
<dbReference type="RefSeq" id="WP_114371610.1">
    <property type="nucleotide sequence ID" value="NZ_CP031092.1"/>
</dbReference>
<accession>A0A345BX82</accession>
<evidence type="ECO:0000313" key="3">
    <source>
        <dbReference type="Proteomes" id="UP000252100"/>
    </source>
</evidence>
<organism evidence="2 3">
    <name type="scientific">Salicibibacter kimchii</name>
    <dbReference type="NCBI Taxonomy" id="2099786"/>
    <lineage>
        <taxon>Bacteria</taxon>
        <taxon>Bacillati</taxon>
        <taxon>Bacillota</taxon>
        <taxon>Bacilli</taxon>
        <taxon>Bacillales</taxon>
        <taxon>Bacillaceae</taxon>
        <taxon>Salicibibacter</taxon>
    </lineage>
</organism>
<evidence type="ECO:0000259" key="1">
    <source>
        <dbReference type="Pfam" id="PF13200"/>
    </source>
</evidence>
<proteinExistence type="predicted"/>
<name>A0A345BX82_9BACI</name>
<feature type="domain" description="DUF4015" evidence="1">
    <location>
        <begin position="84"/>
        <end position="406"/>
    </location>
</feature>
<dbReference type="Proteomes" id="UP000252100">
    <property type="component" value="Chromosome"/>
</dbReference>
<dbReference type="KEGG" id="rue:DT065_05700"/>
<reference evidence="2 3" key="1">
    <citation type="journal article" date="2018" name="J. Microbiol.">
        <title>Salicibibacter kimchii gen. nov., sp. nov., a moderately halophilic and alkalitolerant bacterium in the family Bacillaceae, isolated from kimchi.</title>
        <authorList>
            <person name="Jang J.Y."/>
            <person name="Oh Y.J."/>
            <person name="Lim S.K."/>
            <person name="Park H.K."/>
            <person name="Lee C."/>
            <person name="Kim J.Y."/>
            <person name="Lee M.A."/>
            <person name="Choi H.J."/>
        </authorList>
    </citation>
    <scope>NUCLEOTIDE SEQUENCE [LARGE SCALE GENOMIC DNA]</scope>
    <source>
        <strain evidence="2 3">NKC1-1</strain>
    </source>
</reference>
<dbReference type="AlphaFoldDB" id="A0A345BX82"/>
<dbReference type="InterPro" id="IPR017853">
    <property type="entry name" value="GH"/>
</dbReference>
<dbReference type="SUPFAM" id="SSF51445">
    <property type="entry name" value="(Trans)glycosidases"/>
    <property type="match status" value="1"/>
</dbReference>
<sequence>MSKNVIVALLAGAVAFGGYHYPIVAEENEEEQENGEEEAEEEEAEEALFEVNDDDLLVLPRLIPDRFTYDSGIDIEYPEDGVKGIFATAHSMGGERADELFDLVDDTALNSMVVDVKDDDGYVTYDTGSDDERIQANTNEFIHDVDGMLERFEESQTYPIARLVVFKDTELANEQPELSFLENGNVWSNNRGESFVNPFSKEVWEYNVEVAKEAARAGFKEIQFDYVRFPEGFENRDDTLEYTEGDYAESEEDNIQNRVAAVTDFVEYAREELRPYGVKVSADIFGYAATVEETPGIGQNFSEISENVDIISSMIYPSHWTPHFGIEQPDLEPYHIVDEYAQLENEILDDLDEPPISRPWLQDFTASYLADGDWMEYGAEEVEAQIQALYDNDIYEFLLWDAANDYSEGADYELDADQDIVGEDN</sequence>